<name>A0ABQ8MBN2_LABRO</name>
<evidence type="ECO:0000256" key="5">
    <source>
        <dbReference type="ARBA" id="ARBA00023242"/>
    </source>
</evidence>
<comment type="caution">
    <text evidence="6">The sequence shown here is derived from an EMBL/GenBank/DDBJ whole genome shotgun (WGS) entry which is preliminary data.</text>
</comment>
<evidence type="ECO:0000256" key="2">
    <source>
        <dbReference type="ARBA" id="ARBA00022723"/>
    </source>
</evidence>
<keyword evidence="7" id="KW-1185">Reference proteome</keyword>
<evidence type="ECO:0000256" key="1">
    <source>
        <dbReference type="ARBA" id="ARBA00004123"/>
    </source>
</evidence>
<dbReference type="SUPFAM" id="SSF53098">
    <property type="entry name" value="Ribonuclease H-like"/>
    <property type="match status" value="1"/>
</dbReference>
<dbReference type="PANTHER" id="PTHR46481">
    <property type="entry name" value="ZINC FINGER BED DOMAIN-CONTAINING PROTEIN 4"/>
    <property type="match status" value="1"/>
</dbReference>
<accession>A0ABQ8MBN2</accession>
<keyword evidence="3" id="KW-0863">Zinc-finger</keyword>
<dbReference type="InterPro" id="IPR052035">
    <property type="entry name" value="ZnF_BED_domain_contain"/>
</dbReference>
<evidence type="ECO:0000313" key="6">
    <source>
        <dbReference type="EMBL" id="KAI2660310.1"/>
    </source>
</evidence>
<organism evidence="6 7">
    <name type="scientific">Labeo rohita</name>
    <name type="common">Indian major carp</name>
    <name type="synonym">Cyprinus rohita</name>
    <dbReference type="NCBI Taxonomy" id="84645"/>
    <lineage>
        <taxon>Eukaryota</taxon>
        <taxon>Metazoa</taxon>
        <taxon>Chordata</taxon>
        <taxon>Craniata</taxon>
        <taxon>Vertebrata</taxon>
        <taxon>Euteleostomi</taxon>
        <taxon>Actinopterygii</taxon>
        <taxon>Neopterygii</taxon>
        <taxon>Teleostei</taxon>
        <taxon>Ostariophysi</taxon>
        <taxon>Cypriniformes</taxon>
        <taxon>Cyprinidae</taxon>
        <taxon>Labeoninae</taxon>
        <taxon>Labeonini</taxon>
        <taxon>Labeo</taxon>
    </lineage>
</organism>
<dbReference type="InterPro" id="IPR012337">
    <property type="entry name" value="RNaseH-like_sf"/>
</dbReference>
<reference evidence="6 7" key="1">
    <citation type="submission" date="2022-01" db="EMBL/GenBank/DDBJ databases">
        <title>A high-quality chromosome-level genome assembly of rohu carp, Labeo rohita.</title>
        <authorList>
            <person name="Arick M.A. II"/>
            <person name="Hsu C.-Y."/>
            <person name="Magbanua Z."/>
            <person name="Pechanova O."/>
            <person name="Grover C."/>
            <person name="Miller E."/>
            <person name="Thrash A."/>
            <person name="Ezzel L."/>
            <person name="Alam S."/>
            <person name="Benzie J."/>
            <person name="Hamilton M."/>
            <person name="Karsi A."/>
            <person name="Lawrence M.L."/>
            <person name="Peterson D.G."/>
        </authorList>
    </citation>
    <scope>NUCLEOTIDE SEQUENCE [LARGE SCALE GENOMIC DNA]</scope>
    <source>
        <strain evidence="7">BAU-BD-2019</strain>
        <tissue evidence="6">Blood</tissue>
    </source>
</reference>
<keyword evidence="2" id="KW-0479">Metal-binding</keyword>
<evidence type="ECO:0000313" key="7">
    <source>
        <dbReference type="Proteomes" id="UP000830375"/>
    </source>
</evidence>
<dbReference type="SUPFAM" id="SSF140996">
    <property type="entry name" value="Hermes dimerisation domain"/>
    <property type="match status" value="1"/>
</dbReference>
<evidence type="ECO:0000256" key="3">
    <source>
        <dbReference type="ARBA" id="ARBA00022771"/>
    </source>
</evidence>
<protein>
    <submittedName>
        <fullName evidence="6">Zinc finger BED domain-containing protein 4</fullName>
    </submittedName>
</protein>
<dbReference type="Proteomes" id="UP000830375">
    <property type="component" value="Unassembled WGS sequence"/>
</dbReference>
<evidence type="ECO:0000256" key="4">
    <source>
        <dbReference type="ARBA" id="ARBA00022833"/>
    </source>
</evidence>
<sequence length="249" mass="27713">MIVKDLQPFSIMEHKGFKVFVKKLDPTYVLPTLKTVKSVVRNKSQEEKQKGYGTCKEHLSASQLICGPPSLLSGRVSKFPKSHTADNIKKALSVLISDWSLTGSVAAIVTDNAANMLSGFQKLGQCHLSYFAHSINLIVKRAVEDHEELADIRSRARRVVSFFSSSTKATEKLILGQEKMGRQPLKILQEVDTRWNSTHDMLQRLINLKEPVGAALDGLSSDKLVPFKYATEEPPLGEEIVGFKDNPNH</sequence>
<keyword evidence="4" id="KW-0862">Zinc</keyword>
<keyword evidence="5" id="KW-0539">Nucleus</keyword>
<dbReference type="PANTHER" id="PTHR46481:SF10">
    <property type="entry name" value="ZINC FINGER BED DOMAIN-CONTAINING PROTEIN 39"/>
    <property type="match status" value="1"/>
</dbReference>
<dbReference type="EMBL" id="JACTAM010000009">
    <property type="protein sequence ID" value="KAI2660310.1"/>
    <property type="molecule type" value="Genomic_DNA"/>
</dbReference>
<comment type="subcellular location">
    <subcellularLocation>
        <location evidence="1">Nucleus</location>
    </subcellularLocation>
</comment>
<gene>
    <name evidence="6" type="ORF">H4Q32_007843</name>
</gene>
<proteinExistence type="predicted"/>